<comment type="caution">
    <text evidence="1">The sequence shown here is derived from an EMBL/GenBank/DDBJ whole genome shotgun (WGS) entry which is preliminary data.</text>
</comment>
<evidence type="ECO:0000313" key="1">
    <source>
        <dbReference type="EMBL" id="KAI3376820.1"/>
    </source>
</evidence>
<evidence type="ECO:0000313" key="2">
    <source>
        <dbReference type="Proteomes" id="UP000831701"/>
    </source>
</evidence>
<organism evidence="1 2">
    <name type="scientific">Scortum barcoo</name>
    <name type="common">barcoo grunter</name>
    <dbReference type="NCBI Taxonomy" id="214431"/>
    <lineage>
        <taxon>Eukaryota</taxon>
        <taxon>Metazoa</taxon>
        <taxon>Chordata</taxon>
        <taxon>Craniata</taxon>
        <taxon>Vertebrata</taxon>
        <taxon>Euteleostomi</taxon>
        <taxon>Actinopterygii</taxon>
        <taxon>Neopterygii</taxon>
        <taxon>Teleostei</taxon>
        <taxon>Neoteleostei</taxon>
        <taxon>Acanthomorphata</taxon>
        <taxon>Eupercaria</taxon>
        <taxon>Centrarchiformes</taxon>
        <taxon>Terapontoidei</taxon>
        <taxon>Terapontidae</taxon>
        <taxon>Scortum</taxon>
    </lineage>
</organism>
<dbReference type="EMBL" id="CM041531">
    <property type="protein sequence ID" value="KAI3376820.1"/>
    <property type="molecule type" value="Genomic_DNA"/>
</dbReference>
<gene>
    <name evidence="1" type="ORF">L3Q82_000395</name>
</gene>
<dbReference type="Proteomes" id="UP000831701">
    <property type="component" value="Chromosome 1"/>
</dbReference>
<protein>
    <submittedName>
        <fullName evidence="1">Uncharacterized protein</fullName>
    </submittedName>
</protein>
<proteinExistence type="predicted"/>
<name>A0ACB8X956_9TELE</name>
<sequence>MSLLPEFCSRDWVVEAPAATTATQTTLHRPLMDLPAVVLLFHDQSYGIHYEYTVSLNTTQDRSNEEQREPEYLYIWTHSSWQDCTVQCGGGERRTVVSCMRIANKTMEVVNDSYCQPENRPHPQVRLCNSHPCQYRWVTGEWGSCSVTCGKGLQQREVVCVYHLQNGSLIHTRDLYCLGGRPPSLQGCEGRLCLTVWEASEWSKILDFQLTLLTSIYSYLSITFSSVHQTVVKVSADGQCRVQILRVCVILCPSPLKKSPVRTIPNAMNGRLETGLRYDCFETSLFIFFFIFFIRSVRDRVAEAAV</sequence>
<reference evidence="1" key="1">
    <citation type="submission" date="2022-04" db="EMBL/GenBank/DDBJ databases">
        <title>Jade perch genome.</title>
        <authorList>
            <person name="Chao B."/>
        </authorList>
    </citation>
    <scope>NUCLEOTIDE SEQUENCE</scope>
    <source>
        <strain evidence="1">CB-2022</strain>
    </source>
</reference>
<accession>A0ACB8X956</accession>
<keyword evidence="2" id="KW-1185">Reference proteome</keyword>